<dbReference type="InterPro" id="IPR042099">
    <property type="entry name" value="ANL_N_sf"/>
</dbReference>
<dbReference type="Gene3D" id="3.40.50.12780">
    <property type="entry name" value="N-terminal domain of ligase-like"/>
    <property type="match status" value="1"/>
</dbReference>
<dbReference type="SUPFAM" id="SSF51735">
    <property type="entry name" value="NAD(P)-binding Rossmann-fold domains"/>
    <property type="match status" value="1"/>
</dbReference>
<reference evidence="7" key="2">
    <citation type="submission" date="2023-01" db="EMBL/GenBank/DDBJ databases">
        <authorList>
            <person name="Petersen C."/>
        </authorList>
    </citation>
    <scope>NUCLEOTIDE SEQUENCE</scope>
    <source>
        <strain evidence="7">IBT 17514</strain>
    </source>
</reference>
<dbReference type="Pfam" id="PF07993">
    <property type="entry name" value="NAD_binding_4"/>
    <property type="match status" value="1"/>
</dbReference>
<dbReference type="InterPro" id="IPR000873">
    <property type="entry name" value="AMP-dep_synth/lig_dom"/>
</dbReference>
<feature type="coiled-coil region" evidence="3">
    <location>
        <begin position="633"/>
        <end position="665"/>
    </location>
</feature>
<evidence type="ECO:0000259" key="6">
    <source>
        <dbReference type="Pfam" id="PF07993"/>
    </source>
</evidence>
<evidence type="ECO:0000256" key="1">
    <source>
        <dbReference type="ARBA" id="ARBA00022450"/>
    </source>
</evidence>
<dbReference type="EMBL" id="JAQJAN010000006">
    <property type="protein sequence ID" value="KAJ5727271.1"/>
    <property type="molecule type" value="Genomic_DNA"/>
</dbReference>
<comment type="caution">
    <text evidence="7">The sequence shown here is derived from an EMBL/GenBank/DDBJ whole genome shotgun (WGS) entry which is preliminary data.</text>
</comment>
<dbReference type="PANTHER" id="PTHR43439:SF2">
    <property type="entry name" value="ENZYME, PUTATIVE (JCVI)-RELATED"/>
    <property type="match status" value="1"/>
</dbReference>
<dbReference type="PANTHER" id="PTHR43439">
    <property type="entry name" value="PHENYLACETATE-COENZYME A LIGASE"/>
    <property type="match status" value="1"/>
</dbReference>
<dbReference type="InterPro" id="IPR051414">
    <property type="entry name" value="Adenylate-forming_Reductase"/>
</dbReference>
<dbReference type="InterPro" id="IPR009081">
    <property type="entry name" value="PP-bd_ACP"/>
</dbReference>
<protein>
    <submittedName>
        <fullName evidence="7">NRPS-like enzyme</fullName>
    </submittedName>
</protein>
<proteinExistence type="predicted"/>
<gene>
    <name evidence="7" type="ORF">N7493_005091</name>
</gene>
<dbReference type="Pfam" id="PF00550">
    <property type="entry name" value="PP-binding"/>
    <property type="match status" value="1"/>
</dbReference>
<dbReference type="PROSITE" id="PS00455">
    <property type="entry name" value="AMP_BINDING"/>
    <property type="match status" value="1"/>
</dbReference>
<evidence type="ECO:0000259" key="4">
    <source>
        <dbReference type="Pfam" id="PF00501"/>
    </source>
</evidence>
<dbReference type="Pfam" id="PF23562">
    <property type="entry name" value="AMP-binding_C_3"/>
    <property type="match status" value="1"/>
</dbReference>
<feature type="domain" description="Thioester reductase (TE)" evidence="6">
    <location>
        <begin position="689"/>
        <end position="926"/>
    </location>
</feature>
<feature type="domain" description="Carrier" evidence="5">
    <location>
        <begin position="570"/>
        <end position="637"/>
    </location>
</feature>
<dbReference type="InterPro" id="IPR013120">
    <property type="entry name" value="FAR_NAD-bd"/>
</dbReference>
<evidence type="ECO:0000256" key="2">
    <source>
        <dbReference type="ARBA" id="ARBA00022553"/>
    </source>
</evidence>
<keyword evidence="3" id="KW-0175">Coiled coil</keyword>
<dbReference type="Proteomes" id="UP001215712">
    <property type="component" value="Unassembled WGS sequence"/>
</dbReference>
<keyword evidence="8" id="KW-1185">Reference proteome</keyword>
<reference evidence="7" key="1">
    <citation type="journal article" date="2023" name="IMA Fungus">
        <title>Comparative genomic study of the Penicillium genus elucidates a diverse pangenome and 15 lateral gene transfer events.</title>
        <authorList>
            <person name="Petersen C."/>
            <person name="Sorensen T."/>
            <person name="Nielsen M.R."/>
            <person name="Sondergaard T.E."/>
            <person name="Sorensen J.L."/>
            <person name="Fitzpatrick D.A."/>
            <person name="Frisvad J.C."/>
            <person name="Nielsen K.L."/>
        </authorList>
    </citation>
    <scope>NUCLEOTIDE SEQUENCE</scope>
    <source>
        <strain evidence="7">IBT 17514</strain>
    </source>
</reference>
<keyword evidence="2" id="KW-0597">Phosphoprotein</keyword>
<organism evidence="7 8">
    <name type="scientific">Penicillium malachiteum</name>
    <dbReference type="NCBI Taxonomy" id="1324776"/>
    <lineage>
        <taxon>Eukaryota</taxon>
        <taxon>Fungi</taxon>
        <taxon>Dikarya</taxon>
        <taxon>Ascomycota</taxon>
        <taxon>Pezizomycotina</taxon>
        <taxon>Eurotiomycetes</taxon>
        <taxon>Eurotiomycetidae</taxon>
        <taxon>Eurotiales</taxon>
        <taxon>Aspergillaceae</taxon>
        <taxon>Penicillium</taxon>
    </lineage>
</organism>
<name>A0AAD6MW91_9EURO</name>
<evidence type="ECO:0000259" key="5">
    <source>
        <dbReference type="Pfam" id="PF00550"/>
    </source>
</evidence>
<dbReference type="Pfam" id="PF00501">
    <property type="entry name" value="AMP-binding"/>
    <property type="match status" value="1"/>
</dbReference>
<dbReference type="InterPro" id="IPR020845">
    <property type="entry name" value="AMP-binding_CS"/>
</dbReference>
<keyword evidence="1" id="KW-0596">Phosphopantetheine</keyword>
<evidence type="ECO:0000256" key="3">
    <source>
        <dbReference type="SAM" id="Coils"/>
    </source>
</evidence>
<dbReference type="GO" id="GO:0044550">
    <property type="term" value="P:secondary metabolite biosynthetic process"/>
    <property type="evidence" value="ECO:0007669"/>
    <property type="project" value="UniProtKB-ARBA"/>
</dbReference>
<dbReference type="SUPFAM" id="SSF47336">
    <property type="entry name" value="ACP-like"/>
    <property type="match status" value="1"/>
</dbReference>
<feature type="domain" description="AMP-dependent synthetase/ligase" evidence="4">
    <location>
        <begin position="39"/>
        <end position="346"/>
    </location>
</feature>
<dbReference type="InterPro" id="IPR036291">
    <property type="entry name" value="NAD(P)-bd_dom_sf"/>
</dbReference>
<dbReference type="Gene3D" id="1.10.1200.10">
    <property type="entry name" value="ACP-like"/>
    <property type="match status" value="1"/>
</dbReference>
<dbReference type="AlphaFoldDB" id="A0AAD6MW91"/>
<evidence type="ECO:0000313" key="7">
    <source>
        <dbReference type="EMBL" id="KAJ5727271.1"/>
    </source>
</evidence>
<dbReference type="SUPFAM" id="SSF56801">
    <property type="entry name" value="Acetyl-CoA synthetase-like"/>
    <property type="match status" value="1"/>
</dbReference>
<dbReference type="Gene3D" id="3.40.50.720">
    <property type="entry name" value="NAD(P)-binding Rossmann-like Domain"/>
    <property type="match status" value="1"/>
</dbReference>
<dbReference type="InterPro" id="IPR036736">
    <property type="entry name" value="ACP-like_sf"/>
</dbReference>
<evidence type="ECO:0000313" key="8">
    <source>
        <dbReference type="Proteomes" id="UP001215712"/>
    </source>
</evidence>
<sequence>MGSVEVSDLDPRTQLIPNLVDYYAASKPDALYAEYPMNPMSFDDGYRKITYKAFANAINGLAHWLTETLGPGNGEVLCYVGPNDLRYPALVLGAVKAGYCMFLTSPRNSIAAHKSLLERLECTTFLTPVPRPPFVGPILEGCSVKGIDIPSLETLLTTEYPHFEFNKTYPKAGPEPIAFLHTSGSTGVPKPIKWTHESAATHMRMNQMEIPEGCEGQDRKGFGKRLYMTMPPFHAAGIGFVIFVTIPVNITLIMPTSGSLPTAAGLVAARKQTPFDWALVVPSIVLELAQDPELLDYCTTHLEYIVYGGGDLPQAIGNKVAAKIPLMNGYGASELGIMNVIHTPDRDPLEDWRYLQFNPELGVELRHVSGEEYEAVVVRTPARQAYQFPFTIFPDRQEYHTNDLMVCHPTKPNLWRPSGRLDDVIVFLNGEKTNPISFEQEIVSAHPEVTGCLVVGAQRFQASLIIELAGSKDLSVNERAEMIEKLWPSIEEANIPTPAHARIAKSHIIFTSPEKPILRAGKGTVQRAGTLILYAQEIENMYADADKLAELDANHQDGPGGVDDAAKVAEYIKTSILAITGWNPESFNNEHNWFNLGLDSLQAITATRVLKRGLNLQSLTPNVIYLNPTVVRLTQALQNLHQISEESTEAKNQALIQERDQLLQELIGQIKITEAQKHEESPVTHSVILTGSTGQLGTYLLNALTKSPQVEHVYCLDRDDHARDRQRDRSAAYGLAPADEARVSFWKADLSQADFGLQQDQLEKLQEQATLIIHNAWPVNFNLSLASFKPTLTGVVNLINFSSQAIRAPRLLFISSISSILGHQTENGLIPETVITTTTPAPNGYANSKYISEHLLAYAAQQGLPHPAFARVGQVAGPIRYPGLWNKSEWFPSVVLSSLHLGALPDSLGQAMDRVDWVPVDLLAEILVEVAVINNSGLTVYHPVNLNPKSWKEIQPFVTDALQKVFQKTMETISLRDWVLRVRKDVEAASQGDKVLKEAELQAHLAKNPAAKLLEFFEGLVANTAPESVLDTQNTAQASEKVRAVDAVKPEWVEKWVGEWLQ</sequence>
<accession>A0AAD6MW91</accession>